<name>A0A4Q9B731_9DEIN</name>
<evidence type="ECO:0000259" key="1">
    <source>
        <dbReference type="Pfam" id="PF02589"/>
    </source>
</evidence>
<dbReference type="EMBL" id="SIJL01000006">
    <property type="protein sequence ID" value="TBH20588.1"/>
    <property type="molecule type" value="Genomic_DNA"/>
</dbReference>
<dbReference type="Pfam" id="PF02589">
    <property type="entry name" value="LUD_dom"/>
    <property type="match status" value="1"/>
</dbReference>
<evidence type="ECO:0000313" key="2">
    <source>
        <dbReference type="EMBL" id="TBH20588.1"/>
    </source>
</evidence>
<dbReference type="Gene3D" id="3.40.50.10420">
    <property type="entry name" value="NagB/RpiA/CoA transferase-like"/>
    <property type="match status" value="1"/>
</dbReference>
<dbReference type="PANTHER" id="PTHR43682:SF1">
    <property type="entry name" value="LACTATE UTILIZATION PROTEIN C"/>
    <property type="match status" value="1"/>
</dbReference>
<dbReference type="OrthoDB" id="9794157at2"/>
<reference evidence="2 3" key="1">
    <citation type="submission" date="2019-02" db="EMBL/GenBank/DDBJ databases">
        <title>Thermus sp. a novel from hot spring.</title>
        <authorList>
            <person name="Zhao Z."/>
        </authorList>
    </citation>
    <scope>NUCLEOTIDE SEQUENCE [LARGE SCALE GENOMIC DNA]</scope>
    <source>
        <strain evidence="2 3">CFH 72773T</strain>
    </source>
</reference>
<proteinExistence type="predicted"/>
<dbReference type="SUPFAM" id="SSF100950">
    <property type="entry name" value="NagB/RpiA/CoA transferase-like"/>
    <property type="match status" value="1"/>
</dbReference>
<protein>
    <submittedName>
        <fullName evidence="2">Lactate utilization protein B/C</fullName>
    </submittedName>
</protein>
<dbReference type="InterPro" id="IPR037171">
    <property type="entry name" value="NagB/RpiA_transferase-like"/>
</dbReference>
<dbReference type="RefSeq" id="WP_130841487.1">
    <property type="nucleotide sequence ID" value="NZ_SIJL01000006.1"/>
</dbReference>
<gene>
    <name evidence="2" type="ORF">ETP66_05820</name>
</gene>
<feature type="domain" description="LUD" evidence="1">
    <location>
        <begin position="92"/>
        <end position="185"/>
    </location>
</feature>
<keyword evidence="3" id="KW-1185">Reference proteome</keyword>
<dbReference type="InterPro" id="IPR024185">
    <property type="entry name" value="FTHF_cligase-like_sf"/>
</dbReference>
<organism evidence="2 3">
    <name type="scientific">Thermus thermamylovorans</name>
    <dbReference type="NCBI Taxonomy" id="2509362"/>
    <lineage>
        <taxon>Bacteria</taxon>
        <taxon>Thermotogati</taxon>
        <taxon>Deinococcota</taxon>
        <taxon>Deinococci</taxon>
        <taxon>Thermales</taxon>
        <taxon>Thermaceae</taxon>
        <taxon>Thermus</taxon>
    </lineage>
</organism>
<dbReference type="AlphaFoldDB" id="A0A4Q9B731"/>
<evidence type="ECO:0000313" key="3">
    <source>
        <dbReference type="Proteomes" id="UP000292858"/>
    </source>
</evidence>
<dbReference type="InterPro" id="IPR003741">
    <property type="entry name" value="LUD_dom"/>
</dbReference>
<dbReference type="Proteomes" id="UP000292858">
    <property type="component" value="Unassembled WGS sequence"/>
</dbReference>
<dbReference type="PANTHER" id="PTHR43682">
    <property type="entry name" value="LACTATE UTILIZATION PROTEIN C"/>
    <property type="match status" value="1"/>
</dbReference>
<comment type="caution">
    <text evidence="2">The sequence shown here is derived from an EMBL/GenBank/DDBJ whole genome shotgun (WGS) entry which is preliminary data.</text>
</comment>
<sequence length="186" mass="20029">MEARARILARIRKALKERPKALLPELPHHALPADPLDLFLRRLAENGAEGRLLDQEGALALLRELAQGLPGAAYGRGVPEGFRPLPELPPEEAPLGVSWALFAVAETGSVALSSEDGRKAQLLPPTHLVLVERERVYPTLLEAFQDHKALPSALGLHSGPSKSADIGQVMVKGVHGPGRLWVVVLT</sequence>
<accession>A0A4Q9B731</accession>